<dbReference type="STRING" id="1801774.A3A05_00670"/>
<proteinExistence type="predicted"/>
<evidence type="ECO:0000313" key="2">
    <source>
        <dbReference type="Proteomes" id="UP000176187"/>
    </source>
</evidence>
<evidence type="ECO:0008006" key="3">
    <source>
        <dbReference type="Google" id="ProtNLM"/>
    </source>
</evidence>
<accession>A0A1F6WVF3</accession>
<dbReference type="Proteomes" id="UP000176187">
    <property type="component" value="Unassembled WGS sequence"/>
</dbReference>
<comment type="caution">
    <text evidence="1">The sequence shown here is derived from an EMBL/GenBank/DDBJ whole genome shotgun (WGS) entry which is preliminary data.</text>
</comment>
<organism evidence="1 2">
    <name type="scientific">Candidatus Nomurabacteria bacterium RIFCSPLOWO2_01_FULL_41_12</name>
    <dbReference type="NCBI Taxonomy" id="1801774"/>
    <lineage>
        <taxon>Bacteria</taxon>
        <taxon>Candidatus Nomuraibacteriota</taxon>
    </lineage>
</organism>
<evidence type="ECO:0000313" key="1">
    <source>
        <dbReference type="EMBL" id="OGI85861.1"/>
    </source>
</evidence>
<dbReference type="AlphaFoldDB" id="A0A1F6WVF3"/>
<reference evidence="1 2" key="1">
    <citation type="journal article" date="2016" name="Nat. Commun.">
        <title>Thousands of microbial genomes shed light on interconnected biogeochemical processes in an aquifer system.</title>
        <authorList>
            <person name="Anantharaman K."/>
            <person name="Brown C.T."/>
            <person name="Hug L.A."/>
            <person name="Sharon I."/>
            <person name="Castelle C.J."/>
            <person name="Probst A.J."/>
            <person name="Thomas B.C."/>
            <person name="Singh A."/>
            <person name="Wilkins M.J."/>
            <person name="Karaoz U."/>
            <person name="Brodie E.L."/>
            <person name="Williams K.H."/>
            <person name="Hubbard S.S."/>
            <person name="Banfield J.F."/>
        </authorList>
    </citation>
    <scope>NUCLEOTIDE SEQUENCE [LARGE SCALE GENOMIC DNA]</scope>
</reference>
<sequence length="190" mass="20739">MVVISVVAVVLSVGTNAVFLSLRSNKIGGERDIANALAFEALEAVRAATEENWQNIYGLIKSSQHYQIATPSGKWELATGDETINLNGIDYTRYVTIDNVSRDDSTRYVQNSYVSAADDPSTQKVTVTVSWSGGNPVVLYEYFFRWKNKVCNQTSWVTGGSGTTVKTCPDTSYDTKDSGVDISTGSLKLQ</sequence>
<protein>
    <recommendedName>
        <fullName evidence="3">Type 4 fimbrial biogenesis protein PilX N-terminal domain-containing protein</fullName>
    </recommendedName>
</protein>
<dbReference type="EMBL" id="MFUY01000020">
    <property type="protein sequence ID" value="OGI85861.1"/>
    <property type="molecule type" value="Genomic_DNA"/>
</dbReference>
<gene>
    <name evidence="1" type="ORF">A3A05_00670</name>
</gene>
<name>A0A1F6WVF3_9BACT</name>